<reference evidence="1 2" key="1">
    <citation type="submission" date="2018-02" db="EMBL/GenBank/DDBJ databases">
        <title>8 Nocardia nova and 1 Nocardia cyriacigeorgica strain used for evolution to TMP-SMX.</title>
        <authorList>
            <person name="Mehta H."/>
            <person name="Weng J."/>
            <person name="Shamoo Y."/>
        </authorList>
    </citation>
    <scope>NUCLEOTIDE SEQUENCE [LARGE SCALE GENOMIC DNA]</scope>
    <source>
        <strain evidence="1 2">MDA3139</strain>
    </source>
</reference>
<evidence type="ECO:0000313" key="2">
    <source>
        <dbReference type="Proteomes" id="UP000239874"/>
    </source>
</evidence>
<sequence>MAEYDFRAREVDTGTPTSARLYHYYLTGEPVYRNDQIFADKVYDELPFLHTWALHNRAFLARAVRFMAAKGIRQFLDIGSGLPTGGNTHEVARSIAPDARVVYVDKDLDAVARAHQLLRRENSLEKTAIVEGDLSDPASIIDHPDSRRLLDTDEPVGLLIVSVLPFVPDASDPHRLVADIRDRLPRGSYFAATHVSLEDADEDTKKQVAAAAALYQATSDPVHLRDRATFTRFFDGFTVISPPGVTYATDWQPDGPVYQDDPARPCNFAAVGRRP</sequence>
<evidence type="ECO:0008006" key="3">
    <source>
        <dbReference type="Google" id="ProtNLM"/>
    </source>
</evidence>
<dbReference type="Gene3D" id="3.40.50.150">
    <property type="entry name" value="Vaccinia Virus protein VP39"/>
    <property type="match status" value="1"/>
</dbReference>
<dbReference type="RefSeq" id="WP_104378358.1">
    <property type="nucleotide sequence ID" value="NZ_PSZC01000009.1"/>
</dbReference>
<dbReference type="EMBL" id="PSZC01000009">
    <property type="protein sequence ID" value="PPJ37489.1"/>
    <property type="molecule type" value="Genomic_DNA"/>
</dbReference>
<dbReference type="SUPFAM" id="SSF53335">
    <property type="entry name" value="S-adenosyl-L-methionine-dependent methyltransferases"/>
    <property type="match status" value="1"/>
</dbReference>
<dbReference type="Proteomes" id="UP000239874">
    <property type="component" value="Unassembled WGS sequence"/>
</dbReference>
<dbReference type="PIRSF" id="PIRSF017393">
    <property type="entry name" value="MTase_SAV2177"/>
    <property type="match status" value="1"/>
</dbReference>
<evidence type="ECO:0000313" key="1">
    <source>
        <dbReference type="EMBL" id="PPJ37489.1"/>
    </source>
</evidence>
<organism evidence="1 2">
    <name type="scientific">Nocardia nova</name>
    <dbReference type="NCBI Taxonomy" id="37330"/>
    <lineage>
        <taxon>Bacteria</taxon>
        <taxon>Bacillati</taxon>
        <taxon>Actinomycetota</taxon>
        <taxon>Actinomycetes</taxon>
        <taxon>Mycobacteriales</taxon>
        <taxon>Nocardiaceae</taxon>
        <taxon>Nocardia</taxon>
    </lineage>
</organism>
<dbReference type="Pfam" id="PF04672">
    <property type="entry name" value="Methyltransf_19"/>
    <property type="match status" value="1"/>
</dbReference>
<gene>
    <name evidence="1" type="ORF">C5E45_15345</name>
</gene>
<name>A0A2S6AQL4_9NOCA</name>
<dbReference type="CDD" id="cd02440">
    <property type="entry name" value="AdoMet_MTases"/>
    <property type="match status" value="1"/>
</dbReference>
<proteinExistence type="predicted"/>
<dbReference type="OrthoDB" id="4134439at2"/>
<protein>
    <recommendedName>
        <fullName evidence="3">S-adenosyl methyltransferase</fullName>
    </recommendedName>
</protein>
<dbReference type="InterPro" id="IPR006764">
    <property type="entry name" value="SAM_dep_MeTrfase_SAV2177_type"/>
</dbReference>
<accession>A0A2S6AQL4</accession>
<comment type="caution">
    <text evidence="1">The sequence shown here is derived from an EMBL/GenBank/DDBJ whole genome shotgun (WGS) entry which is preliminary data.</text>
</comment>
<dbReference type="InterPro" id="IPR029063">
    <property type="entry name" value="SAM-dependent_MTases_sf"/>
</dbReference>
<dbReference type="AlphaFoldDB" id="A0A2S6AQL4"/>